<dbReference type="NCBIfam" id="TIGR00558">
    <property type="entry name" value="pdxH"/>
    <property type="match status" value="1"/>
</dbReference>
<comment type="similarity">
    <text evidence="3 9">Belongs to the pyridoxamine 5'-phosphate oxidase family.</text>
</comment>
<evidence type="ECO:0000256" key="6">
    <source>
        <dbReference type="ARBA" id="ARBA00022643"/>
    </source>
</evidence>
<keyword evidence="7 9" id="KW-0560">Oxidoreductase</keyword>
<comment type="subunit">
    <text evidence="4 9">Homodimer.</text>
</comment>
<dbReference type="Pfam" id="PF10590">
    <property type="entry name" value="PNP_phzG_C"/>
    <property type="match status" value="1"/>
</dbReference>
<comment type="function">
    <text evidence="9">Catalyzes the oxidation of either pyridoxine 5'-phosphate (PNP) or pyridoxamine 5'-phosphate (PMP) into pyridoxal 5'-phosphate (PLP).</text>
</comment>
<dbReference type="InterPro" id="IPR000659">
    <property type="entry name" value="Pyridox_Oxase"/>
</dbReference>
<evidence type="ECO:0000256" key="1">
    <source>
        <dbReference type="ARBA" id="ARBA00004738"/>
    </source>
</evidence>
<accession>A0A521B8T6</accession>
<dbReference type="FunFam" id="2.30.110.10:FF:000005">
    <property type="entry name" value="NAD(P)H-hydrate epimerase"/>
    <property type="match status" value="1"/>
</dbReference>
<evidence type="ECO:0000313" key="14">
    <source>
        <dbReference type="EMBL" id="SMO43512.1"/>
    </source>
</evidence>
<feature type="domain" description="Pyridoxamine 5'-phosphate oxidase N-terminal" evidence="12">
    <location>
        <begin position="38"/>
        <end position="163"/>
    </location>
</feature>
<feature type="binding site" evidence="9 11">
    <location>
        <position position="200"/>
    </location>
    <ligand>
        <name>FMN</name>
        <dbReference type="ChEBI" id="CHEBI:58210"/>
    </ligand>
</feature>
<comment type="catalytic activity">
    <reaction evidence="9">
        <text>pyridoxine 5'-phosphate + O2 = pyridoxal 5'-phosphate + H2O2</text>
        <dbReference type="Rhea" id="RHEA:15149"/>
        <dbReference type="ChEBI" id="CHEBI:15379"/>
        <dbReference type="ChEBI" id="CHEBI:16240"/>
        <dbReference type="ChEBI" id="CHEBI:58589"/>
        <dbReference type="ChEBI" id="CHEBI:597326"/>
        <dbReference type="EC" id="1.4.3.5"/>
    </reaction>
</comment>
<dbReference type="GO" id="GO:0010181">
    <property type="term" value="F:FMN binding"/>
    <property type="evidence" value="ECO:0007669"/>
    <property type="project" value="UniProtKB-UniRule"/>
</dbReference>
<comment type="cofactor">
    <cofactor evidence="9 11">
        <name>FMN</name>
        <dbReference type="ChEBI" id="CHEBI:58210"/>
    </cofactor>
    <text evidence="9 11">Binds 1 FMN per subunit.</text>
</comment>
<dbReference type="Gene3D" id="2.30.110.10">
    <property type="entry name" value="Electron Transport, Fmn-binding Protein, Chain A"/>
    <property type="match status" value="1"/>
</dbReference>
<comment type="catalytic activity">
    <reaction evidence="9">
        <text>pyridoxamine 5'-phosphate + O2 + H2O = pyridoxal 5'-phosphate + H2O2 + NH4(+)</text>
        <dbReference type="Rhea" id="RHEA:15817"/>
        <dbReference type="ChEBI" id="CHEBI:15377"/>
        <dbReference type="ChEBI" id="CHEBI:15379"/>
        <dbReference type="ChEBI" id="CHEBI:16240"/>
        <dbReference type="ChEBI" id="CHEBI:28938"/>
        <dbReference type="ChEBI" id="CHEBI:58451"/>
        <dbReference type="ChEBI" id="CHEBI:597326"/>
        <dbReference type="EC" id="1.4.3.5"/>
    </reaction>
</comment>
<dbReference type="UniPathway" id="UPA01068">
    <property type="reaction ID" value="UER00304"/>
</dbReference>
<dbReference type="RefSeq" id="WP_221929005.1">
    <property type="nucleotide sequence ID" value="NZ_FXSZ01000002.1"/>
</dbReference>
<evidence type="ECO:0000256" key="8">
    <source>
        <dbReference type="ARBA" id="ARBA00023096"/>
    </source>
</evidence>
<dbReference type="PIRSF" id="PIRSF000190">
    <property type="entry name" value="Pyd_amn-ph_oxd"/>
    <property type="match status" value="1"/>
</dbReference>
<keyword evidence="5 9" id="KW-0285">Flavoprotein</keyword>
<feature type="binding site" evidence="9 10">
    <location>
        <position position="131"/>
    </location>
    <ligand>
        <name>substrate</name>
    </ligand>
</feature>
<name>A0A521B8T6_9SPHI</name>
<feature type="binding site" evidence="9 11">
    <location>
        <begin position="80"/>
        <end position="81"/>
    </location>
    <ligand>
        <name>FMN</name>
        <dbReference type="ChEBI" id="CHEBI:58210"/>
    </ligand>
</feature>
<feature type="binding site" evidence="9 11">
    <location>
        <position position="87"/>
    </location>
    <ligand>
        <name>FMN</name>
        <dbReference type="ChEBI" id="CHEBI:58210"/>
    </ligand>
</feature>
<dbReference type="AlphaFoldDB" id="A0A521B8T6"/>
<feature type="binding site" evidence="9 11">
    <location>
        <begin position="144"/>
        <end position="145"/>
    </location>
    <ligand>
        <name>FMN</name>
        <dbReference type="ChEBI" id="CHEBI:58210"/>
    </ligand>
</feature>
<feature type="binding site" evidence="9 11">
    <location>
        <begin position="65"/>
        <end position="70"/>
    </location>
    <ligand>
        <name>FMN</name>
        <dbReference type="ChEBI" id="CHEBI:58210"/>
    </ligand>
</feature>
<dbReference type="SUPFAM" id="SSF50475">
    <property type="entry name" value="FMN-binding split barrel"/>
    <property type="match status" value="1"/>
</dbReference>
<evidence type="ECO:0000256" key="9">
    <source>
        <dbReference type="HAMAP-Rule" id="MF_01629"/>
    </source>
</evidence>
<protein>
    <recommendedName>
        <fullName evidence="9">Pyridoxine/pyridoxamine 5'-phosphate oxidase</fullName>
        <ecNumber evidence="9">1.4.3.5</ecNumber>
    </recommendedName>
    <alternativeName>
        <fullName evidence="9">PNP/PMP oxidase</fullName>
        <shortName evidence="9">PNPOx</shortName>
    </alternativeName>
    <alternativeName>
        <fullName evidence="9">Pyridoxal 5'-phosphate synthase</fullName>
    </alternativeName>
</protein>
<organism evidence="14 15">
    <name type="scientific">Solitalea koreensis</name>
    <dbReference type="NCBI Taxonomy" id="543615"/>
    <lineage>
        <taxon>Bacteria</taxon>
        <taxon>Pseudomonadati</taxon>
        <taxon>Bacteroidota</taxon>
        <taxon>Sphingobacteriia</taxon>
        <taxon>Sphingobacteriales</taxon>
        <taxon>Sphingobacteriaceae</taxon>
        <taxon>Solitalea</taxon>
    </lineage>
</organism>
<dbReference type="InterPro" id="IPR012349">
    <property type="entry name" value="Split_barrel_FMN-bd"/>
</dbReference>
<feature type="binding site" evidence="9 11">
    <location>
        <position position="86"/>
    </location>
    <ligand>
        <name>FMN</name>
        <dbReference type="ChEBI" id="CHEBI:58210"/>
    </ligand>
</feature>
<feature type="binding site" evidence="9 11">
    <location>
        <position position="109"/>
    </location>
    <ligand>
        <name>FMN</name>
        <dbReference type="ChEBI" id="CHEBI:58210"/>
    </ligand>
</feature>
<keyword evidence="8 9" id="KW-0664">Pyridoxine biosynthesis</keyword>
<evidence type="ECO:0000259" key="13">
    <source>
        <dbReference type="Pfam" id="PF10590"/>
    </source>
</evidence>
<feature type="domain" description="Pyridoxine 5'-phosphate oxidase dimerisation C-terminal" evidence="13">
    <location>
        <begin position="177"/>
        <end position="218"/>
    </location>
</feature>
<feature type="binding site" evidence="9 10">
    <location>
        <position position="135"/>
    </location>
    <ligand>
        <name>substrate</name>
    </ligand>
</feature>
<evidence type="ECO:0000256" key="3">
    <source>
        <dbReference type="ARBA" id="ARBA00007301"/>
    </source>
</evidence>
<evidence type="ECO:0000256" key="7">
    <source>
        <dbReference type="ARBA" id="ARBA00023002"/>
    </source>
</evidence>
<feature type="binding site" evidence="9 10">
    <location>
        <position position="70"/>
    </location>
    <ligand>
        <name>substrate</name>
    </ligand>
</feature>
<proteinExistence type="inferred from homology"/>
<dbReference type="InterPro" id="IPR019576">
    <property type="entry name" value="Pyridoxamine_oxidase_dimer_C"/>
</dbReference>
<keyword evidence="15" id="KW-1185">Reference proteome</keyword>
<feature type="binding site" evidence="9 11">
    <location>
        <position position="190"/>
    </location>
    <ligand>
        <name>FMN</name>
        <dbReference type="ChEBI" id="CHEBI:58210"/>
    </ligand>
</feature>
<dbReference type="PANTHER" id="PTHR10851:SF0">
    <property type="entry name" value="PYRIDOXINE-5'-PHOSPHATE OXIDASE"/>
    <property type="match status" value="1"/>
</dbReference>
<keyword evidence="6 9" id="KW-0288">FMN</keyword>
<evidence type="ECO:0000256" key="4">
    <source>
        <dbReference type="ARBA" id="ARBA00011738"/>
    </source>
</evidence>
<feature type="binding site" evidence="9 10">
    <location>
        <begin position="196"/>
        <end position="198"/>
    </location>
    <ligand>
        <name>substrate</name>
    </ligand>
</feature>
<dbReference type="PANTHER" id="PTHR10851">
    <property type="entry name" value="PYRIDOXINE-5-PHOSPHATE OXIDASE"/>
    <property type="match status" value="1"/>
</dbReference>
<dbReference type="GO" id="GO:0004733">
    <property type="term" value="F:pyridoxamine phosphate oxidase activity"/>
    <property type="evidence" value="ECO:0007669"/>
    <property type="project" value="UniProtKB-UniRule"/>
</dbReference>
<reference evidence="14 15" key="1">
    <citation type="submission" date="2017-05" db="EMBL/GenBank/DDBJ databases">
        <authorList>
            <person name="Varghese N."/>
            <person name="Submissions S."/>
        </authorList>
    </citation>
    <scope>NUCLEOTIDE SEQUENCE [LARGE SCALE GENOMIC DNA]</scope>
    <source>
        <strain evidence="14 15">DSM 21342</strain>
    </source>
</reference>
<evidence type="ECO:0000259" key="12">
    <source>
        <dbReference type="Pfam" id="PF01243"/>
    </source>
</evidence>
<dbReference type="InterPro" id="IPR019740">
    <property type="entry name" value="Pyridox_Oxase_CS"/>
</dbReference>
<dbReference type="NCBIfam" id="NF004231">
    <property type="entry name" value="PRK05679.1"/>
    <property type="match status" value="1"/>
</dbReference>
<comment type="pathway">
    <text evidence="2 9">Cofactor metabolism; pyridoxal 5'-phosphate salvage; pyridoxal 5'-phosphate from pyridoxine 5'-phosphate: step 1/1.</text>
</comment>
<dbReference type="Pfam" id="PF01243">
    <property type="entry name" value="PNPOx_N"/>
    <property type="match status" value="1"/>
</dbReference>
<dbReference type="HAMAP" id="MF_01629">
    <property type="entry name" value="PdxH"/>
    <property type="match status" value="1"/>
</dbReference>
<evidence type="ECO:0000256" key="10">
    <source>
        <dbReference type="PIRSR" id="PIRSR000190-1"/>
    </source>
</evidence>
<dbReference type="EC" id="1.4.3.5" evidence="9"/>
<sequence length="218" mass="25196">MNIEKTALENLRQEYSAQSLLETDINKNPFIQFDTWFNEALQSGIIEPNAMTISTSTVAGKPSARVVLLKGFDENGFTFFTNYQSRKGAEIEQNPNVCLSFFWIELQRQIIIEGTVQKVDKEESTRYFQSRPKGSQIGAWASAQSQAITNRSVLEQKWAELEKQYEHSDVLPKPDHWGGFLVNPNFFEFWQGRPSRLHDRLQYTKGTNNEWKIQRVAP</sequence>
<comment type="pathway">
    <text evidence="1 9">Cofactor metabolism; pyridoxal 5'-phosphate salvage; pyridoxal 5'-phosphate from pyridoxamine 5'-phosphate: step 1/1.</text>
</comment>
<feature type="binding site" evidence="10">
    <location>
        <begin position="12"/>
        <end position="15"/>
    </location>
    <ligand>
        <name>substrate</name>
    </ligand>
</feature>
<evidence type="ECO:0000313" key="15">
    <source>
        <dbReference type="Proteomes" id="UP000315971"/>
    </source>
</evidence>
<evidence type="ECO:0000256" key="5">
    <source>
        <dbReference type="ARBA" id="ARBA00022630"/>
    </source>
</evidence>
<dbReference type="InterPro" id="IPR011576">
    <property type="entry name" value="Pyridox_Oxase_N"/>
</dbReference>
<dbReference type="GO" id="GO:0008615">
    <property type="term" value="P:pyridoxine biosynthetic process"/>
    <property type="evidence" value="ECO:0007669"/>
    <property type="project" value="UniProtKB-UniRule"/>
</dbReference>
<evidence type="ECO:0000256" key="2">
    <source>
        <dbReference type="ARBA" id="ARBA00005037"/>
    </source>
</evidence>
<feature type="binding site" evidence="9 10">
    <location>
        <position position="127"/>
    </location>
    <ligand>
        <name>substrate</name>
    </ligand>
</feature>
<evidence type="ECO:0000256" key="11">
    <source>
        <dbReference type="PIRSR" id="PIRSR000190-2"/>
    </source>
</evidence>
<dbReference type="PROSITE" id="PS01064">
    <property type="entry name" value="PYRIDOX_OXIDASE"/>
    <property type="match status" value="1"/>
</dbReference>
<dbReference type="Proteomes" id="UP000315971">
    <property type="component" value="Unassembled WGS sequence"/>
</dbReference>
<gene>
    <name evidence="9" type="primary">pdxH</name>
    <name evidence="14" type="ORF">SAMN06265350_1026</name>
</gene>
<dbReference type="EMBL" id="FXSZ01000002">
    <property type="protein sequence ID" value="SMO43512.1"/>
    <property type="molecule type" value="Genomic_DNA"/>
</dbReference>